<dbReference type="GO" id="GO:0005737">
    <property type="term" value="C:cytoplasm"/>
    <property type="evidence" value="ECO:0007669"/>
    <property type="project" value="TreeGrafter"/>
</dbReference>
<reference evidence="2" key="1">
    <citation type="journal article" date="2020" name="Nature">
        <title>Giant virus diversity and host interactions through global metagenomics.</title>
        <authorList>
            <person name="Schulz F."/>
            <person name="Roux S."/>
            <person name="Paez-Espino D."/>
            <person name="Jungbluth S."/>
            <person name="Walsh D.A."/>
            <person name="Denef V.J."/>
            <person name="McMahon K.D."/>
            <person name="Konstantinidis K.T."/>
            <person name="Eloe-Fadrosh E.A."/>
            <person name="Kyrpides N.C."/>
            <person name="Woyke T."/>
        </authorList>
    </citation>
    <scope>NUCLEOTIDE SEQUENCE</scope>
    <source>
        <strain evidence="2">GVMAG-M-3300018428-35</strain>
    </source>
</reference>
<dbReference type="GO" id="GO:0004674">
    <property type="term" value="F:protein serine/threonine kinase activity"/>
    <property type="evidence" value="ECO:0007669"/>
    <property type="project" value="TreeGrafter"/>
</dbReference>
<dbReference type="InterPro" id="IPR001245">
    <property type="entry name" value="Ser-Thr/Tyr_kinase_cat_dom"/>
</dbReference>
<dbReference type="PROSITE" id="PS50011">
    <property type="entry name" value="PROTEIN_KINASE_DOM"/>
    <property type="match status" value="1"/>
</dbReference>
<proteinExistence type="predicted"/>
<dbReference type="InterPro" id="IPR000719">
    <property type="entry name" value="Prot_kinase_dom"/>
</dbReference>
<dbReference type="GO" id="GO:0005524">
    <property type="term" value="F:ATP binding"/>
    <property type="evidence" value="ECO:0007669"/>
    <property type="project" value="InterPro"/>
</dbReference>
<dbReference type="InterPro" id="IPR008266">
    <property type="entry name" value="Tyr_kinase_AS"/>
</dbReference>
<feature type="domain" description="Protein kinase" evidence="1">
    <location>
        <begin position="5"/>
        <end position="352"/>
    </location>
</feature>
<dbReference type="Gene3D" id="1.10.510.10">
    <property type="entry name" value="Transferase(Phosphotransferase) domain 1"/>
    <property type="match status" value="1"/>
</dbReference>
<evidence type="ECO:0000259" key="1">
    <source>
        <dbReference type="PROSITE" id="PS50011"/>
    </source>
</evidence>
<dbReference type="Pfam" id="PF07714">
    <property type="entry name" value="PK_Tyr_Ser-Thr"/>
    <property type="match status" value="1"/>
</dbReference>
<dbReference type="SUPFAM" id="SSF56112">
    <property type="entry name" value="Protein kinase-like (PK-like)"/>
    <property type="match status" value="1"/>
</dbReference>
<dbReference type="GO" id="GO:0005634">
    <property type="term" value="C:nucleus"/>
    <property type="evidence" value="ECO:0007669"/>
    <property type="project" value="TreeGrafter"/>
</dbReference>
<accession>A0A6C0BSK7</accession>
<protein>
    <recommendedName>
        <fullName evidence="1">Protein kinase domain-containing protein</fullName>
    </recommendedName>
</protein>
<dbReference type="PANTHER" id="PTHR44167:SF18">
    <property type="entry name" value="PROTEIN KINASE DOMAIN-CONTAINING PROTEIN"/>
    <property type="match status" value="1"/>
</dbReference>
<dbReference type="PANTHER" id="PTHR44167">
    <property type="entry name" value="OVARIAN-SPECIFIC SERINE/THREONINE-PROTEIN KINASE LOK-RELATED"/>
    <property type="match status" value="1"/>
</dbReference>
<dbReference type="AlphaFoldDB" id="A0A6C0BSK7"/>
<organism evidence="2">
    <name type="scientific">viral metagenome</name>
    <dbReference type="NCBI Taxonomy" id="1070528"/>
    <lineage>
        <taxon>unclassified sequences</taxon>
        <taxon>metagenomes</taxon>
        <taxon>organismal metagenomes</taxon>
    </lineage>
</organism>
<sequence>MTKTISKSKLIGKGSYGCVFRPAINCKNDKKKLNKKTISKIMIKNKKKAIKKEFRIDNLVKKIPNHNKWSYIWTQMCKPPDYDELKETSEIKKCLKKSGKTIKEYNKFSYMLTGEYGGIPFITHCLKFIKRSSFKTLKEFEKIFMKLFRYLEPLFIGLIELKKHNILHHDLSVNNIMFKKNQTYIIDFGLSCKYSDIDCIRKRSKKQIVGTRIYDPYPYDYIFLYGNKKQRDEEIKTTEHQIYRNNHEDYSRIHKDIFNRNDIDESIIESLQYPPKNKKKVIEGLDIYSLGMVLPTIICDISDSYEIKKKQLLKCFSQVHIQNQLSLLKEMTEYHSKNRINIEDAYERYKTLI</sequence>
<name>A0A6C0BSK7_9ZZZZ</name>
<dbReference type="PROSITE" id="PS00109">
    <property type="entry name" value="PROTEIN_KINASE_TYR"/>
    <property type="match status" value="1"/>
</dbReference>
<dbReference type="SMART" id="SM00220">
    <property type="entry name" value="S_TKc"/>
    <property type="match status" value="1"/>
</dbReference>
<dbReference type="InterPro" id="IPR011009">
    <property type="entry name" value="Kinase-like_dom_sf"/>
</dbReference>
<dbReference type="EMBL" id="MN739245">
    <property type="protein sequence ID" value="QHS95196.1"/>
    <property type="molecule type" value="Genomic_DNA"/>
</dbReference>
<evidence type="ECO:0000313" key="2">
    <source>
        <dbReference type="EMBL" id="QHS95196.1"/>
    </source>
</evidence>
<dbReference type="GO" id="GO:0044773">
    <property type="term" value="P:mitotic DNA damage checkpoint signaling"/>
    <property type="evidence" value="ECO:0007669"/>
    <property type="project" value="TreeGrafter"/>
</dbReference>